<proteinExistence type="predicted"/>
<dbReference type="AlphaFoldDB" id="A0A835UGP7"/>
<dbReference type="InterPro" id="IPR044230">
    <property type="entry name" value="GTF3C4"/>
</dbReference>
<dbReference type="PROSITE" id="PS50082">
    <property type="entry name" value="WD_REPEATS_2"/>
    <property type="match status" value="1"/>
</dbReference>
<feature type="repeat" description="WD" evidence="1">
    <location>
        <begin position="465"/>
        <end position="496"/>
    </location>
</feature>
<accession>A0A835UGP7</accession>
<dbReference type="Gene3D" id="2.130.10.10">
    <property type="entry name" value="YVTN repeat-like/Quinoprotein amine dehydrogenase"/>
    <property type="match status" value="2"/>
</dbReference>
<dbReference type="SMART" id="SM00320">
    <property type="entry name" value="WD40"/>
    <property type="match status" value="3"/>
</dbReference>
<evidence type="ECO:0000313" key="3">
    <source>
        <dbReference type="EMBL" id="KAG0462444.1"/>
    </source>
</evidence>
<evidence type="ECO:0000256" key="1">
    <source>
        <dbReference type="PROSITE-ProRule" id="PRU00221"/>
    </source>
</evidence>
<protein>
    <recommendedName>
        <fullName evidence="2">Transcription factor IIIC 90kDa subunit N-terminal domain-containing protein</fullName>
    </recommendedName>
</protein>
<dbReference type="Pfam" id="PF12657">
    <property type="entry name" value="TFIIIC_delta"/>
    <property type="match status" value="1"/>
</dbReference>
<sequence>MLTSSAPSKPSSTASWFSSDMEATAHAPCRAATLVALPSYPNSVAWSEENLVAIPTEHLITILNPASLTSARGLITLKQNKPFPVGLIERKDLLSPCLQPTCLSRDARPCARSISWSPLGIAPNSGCLLAVCTTDGYVTLYRAPISEYCSEWIKVVDISDLLCDHLNSINYGALHEIYPVESRPNGIKWGGCNVALENSVCKKFSSRRKRKKIANSIEDSSIDPVRETSVKTSKTNIVNQQTYCGWNVNNSTLCSTDMDNGFTSDYSYRTNKVLSSDLPHLTAEQYASRSVALSSVVVTWSPVLLSSEICCAILAIGAKSGAISFWRISEPPCYTIELGNASVKAILLGIVQAHNSWITAICFAISAASSSDGQLVLATGSCDGSVKIWSGNVGRLLQHAEVDNNCFSLIAEVTTSTTSPISTIALVIQEKTPDNVVLAVGRGAGLLEIWTYVATSKKLESAGYYNAHEQVVTGLAWAFDGCFLYSCSQDNSIRGWILHGNALYEASLPSKFPTSDDSSNLSRVPDLCFGLALSPGELMLAVVRSLDGDLQHQMYEKRSQRAVIEFFWTGGQSLEVANRKNLDCCKFDSLTDAELTYWENNILRSLKCFENVNKPVVVWDLITLLVAFRKALPHFVDNILTKWISSWFAYPLNGSIEEMFFDDQEILMMISSRKIELLSIICRRVLLSDADLQNHELHKSIKFHNKEEVHDHWNKLLIKCERELRARLLAFTFQAVLNHPDICNETLEDGHWLPLGVAQMKKWASINPDVAFNLHAILGIKISDICSRNNDICKYMKEEHFGFCSAPVPFESPEVAWCEGVVDQNGVKDRHKLLRCAVSMRLCSVEKPMWFCMCCRRYVADLPPRSFFLLFDYPIKGGHKREDFTAIEGLKPLCPFCGILLQRSLPDFLLSASPV</sequence>
<comment type="caution">
    <text evidence="3">The sequence shown here is derived from an EMBL/GenBank/DDBJ whole genome shotgun (WGS) entry which is preliminary data.</text>
</comment>
<evidence type="ECO:0000313" key="4">
    <source>
        <dbReference type="Proteomes" id="UP000639772"/>
    </source>
</evidence>
<name>A0A835UGP7_VANPL</name>
<gene>
    <name evidence="3" type="ORF">HPP92_020920</name>
</gene>
<feature type="domain" description="Transcription factor IIIC 90kDa subunit N-terminal" evidence="2">
    <location>
        <begin position="46"/>
        <end position="167"/>
    </location>
</feature>
<dbReference type="SUPFAM" id="SSF50978">
    <property type="entry name" value="WD40 repeat-like"/>
    <property type="match status" value="2"/>
</dbReference>
<evidence type="ECO:0000259" key="2">
    <source>
        <dbReference type="Pfam" id="PF12657"/>
    </source>
</evidence>
<dbReference type="GO" id="GO:0004402">
    <property type="term" value="F:histone acetyltransferase activity"/>
    <property type="evidence" value="ECO:0007669"/>
    <property type="project" value="InterPro"/>
</dbReference>
<dbReference type="InterPro" id="IPR001680">
    <property type="entry name" value="WD40_rpt"/>
</dbReference>
<dbReference type="InterPro" id="IPR036322">
    <property type="entry name" value="WD40_repeat_dom_sf"/>
</dbReference>
<dbReference type="EMBL" id="JADCNM010000011">
    <property type="protein sequence ID" value="KAG0462444.1"/>
    <property type="molecule type" value="Genomic_DNA"/>
</dbReference>
<dbReference type="Proteomes" id="UP000639772">
    <property type="component" value="Chromosome 11"/>
</dbReference>
<dbReference type="PANTHER" id="PTHR15496">
    <property type="entry name" value="GENERAL TRANSCRIPTION FACTOR 3C POLYPEPTIDE 4 FAMILY"/>
    <property type="match status" value="1"/>
</dbReference>
<keyword evidence="1" id="KW-0853">WD repeat</keyword>
<dbReference type="Pfam" id="PF00400">
    <property type="entry name" value="WD40"/>
    <property type="match status" value="2"/>
</dbReference>
<dbReference type="InterPro" id="IPR024761">
    <property type="entry name" value="TFIIIC_delta_N"/>
</dbReference>
<dbReference type="PROSITE" id="PS50294">
    <property type="entry name" value="WD_REPEATS_REGION"/>
    <property type="match status" value="1"/>
</dbReference>
<reference evidence="3 4" key="1">
    <citation type="journal article" date="2020" name="Nat. Food">
        <title>A phased Vanilla planifolia genome enables genetic improvement of flavour and production.</title>
        <authorList>
            <person name="Hasing T."/>
            <person name="Tang H."/>
            <person name="Brym M."/>
            <person name="Khazi F."/>
            <person name="Huang T."/>
            <person name="Chambers A.H."/>
        </authorList>
    </citation>
    <scope>NUCLEOTIDE SEQUENCE [LARGE SCALE GENOMIC DNA]</scope>
    <source>
        <tissue evidence="3">Leaf</tissue>
    </source>
</reference>
<dbReference type="GO" id="GO:0000127">
    <property type="term" value="C:transcription factor TFIIIC complex"/>
    <property type="evidence" value="ECO:0007669"/>
    <property type="project" value="InterPro"/>
</dbReference>
<dbReference type="InterPro" id="IPR015943">
    <property type="entry name" value="WD40/YVTN_repeat-like_dom_sf"/>
</dbReference>
<organism evidence="3 4">
    <name type="scientific">Vanilla planifolia</name>
    <name type="common">Vanilla</name>
    <dbReference type="NCBI Taxonomy" id="51239"/>
    <lineage>
        <taxon>Eukaryota</taxon>
        <taxon>Viridiplantae</taxon>
        <taxon>Streptophyta</taxon>
        <taxon>Embryophyta</taxon>
        <taxon>Tracheophyta</taxon>
        <taxon>Spermatophyta</taxon>
        <taxon>Magnoliopsida</taxon>
        <taxon>Liliopsida</taxon>
        <taxon>Asparagales</taxon>
        <taxon>Orchidaceae</taxon>
        <taxon>Vanilloideae</taxon>
        <taxon>Vanilleae</taxon>
        <taxon>Vanilla</taxon>
    </lineage>
</organism>
<dbReference type="PANTHER" id="PTHR15496:SF2">
    <property type="entry name" value="GENERAL TRANSCRIPTION FACTOR 3C POLYPEPTIDE 4"/>
    <property type="match status" value="1"/>
</dbReference>
<dbReference type="OrthoDB" id="6021743at2759"/>
<dbReference type="GO" id="GO:0006384">
    <property type="term" value="P:transcription initiation at RNA polymerase III promoter"/>
    <property type="evidence" value="ECO:0007669"/>
    <property type="project" value="InterPro"/>
</dbReference>